<reference evidence="1 2" key="2">
    <citation type="journal article" date="2022" name="Mol. Ecol. Resour.">
        <title>The genomes of chicory, endive, great burdock and yacon provide insights into Asteraceae paleo-polyploidization history and plant inulin production.</title>
        <authorList>
            <person name="Fan W."/>
            <person name="Wang S."/>
            <person name="Wang H."/>
            <person name="Wang A."/>
            <person name="Jiang F."/>
            <person name="Liu H."/>
            <person name="Zhao H."/>
            <person name="Xu D."/>
            <person name="Zhang Y."/>
        </authorList>
    </citation>
    <scope>NUCLEOTIDE SEQUENCE [LARGE SCALE GENOMIC DNA]</scope>
    <source>
        <strain evidence="2">cv. Yunnan</strain>
        <tissue evidence="1">Leaves</tissue>
    </source>
</reference>
<keyword evidence="2" id="KW-1185">Reference proteome</keyword>
<evidence type="ECO:0000313" key="2">
    <source>
        <dbReference type="Proteomes" id="UP001056120"/>
    </source>
</evidence>
<proteinExistence type="predicted"/>
<sequence>MRFAVLLCAEDTDYMKKIYGGYFGVFMTMLAEEGEILDLFHVAHRHFPDDQQIGLYDGYVITGSCNDTYGNDAWICELLSLLNKLDSMNKRILGICFGHQILARALGGKVARSHSGWDIRVQTVNFSSSTKMFTRLEMSTTLSLIQCHRD</sequence>
<evidence type="ECO:0000313" key="1">
    <source>
        <dbReference type="EMBL" id="KAI3712331.1"/>
    </source>
</evidence>
<reference evidence="2" key="1">
    <citation type="journal article" date="2022" name="Mol. Ecol. Resour.">
        <title>The genomes of chicory, endive, great burdock and yacon provide insights into Asteraceae palaeo-polyploidization history and plant inulin production.</title>
        <authorList>
            <person name="Fan W."/>
            <person name="Wang S."/>
            <person name="Wang H."/>
            <person name="Wang A."/>
            <person name="Jiang F."/>
            <person name="Liu H."/>
            <person name="Zhao H."/>
            <person name="Xu D."/>
            <person name="Zhang Y."/>
        </authorList>
    </citation>
    <scope>NUCLEOTIDE SEQUENCE [LARGE SCALE GENOMIC DNA]</scope>
    <source>
        <strain evidence="2">cv. Yunnan</strain>
    </source>
</reference>
<dbReference type="Proteomes" id="UP001056120">
    <property type="component" value="Linkage Group LG24"/>
</dbReference>
<dbReference type="EMBL" id="CM042041">
    <property type="protein sequence ID" value="KAI3712331.1"/>
    <property type="molecule type" value="Genomic_DNA"/>
</dbReference>
<organism evidence="1 2">
    <name type="scientific">Smallanthus sonchifolius</name>
    <dbReference type="NCBI Taxonomy" id="185202"/>
    <lineage>
        <taxon>Eukaryota</taxon>
        <taxon>Viridiplantae</taxon>
        <taxon>Streptophyta</taxon>
        <taxon>Embryophyta</taxon>
        <taxon>Tracheophyta</taxon>
        <taxon>Spermatophyta</taxon>
        <taxon>Magnoliopsida</taxon>
        <taxon>eudicotyledons</taxon>
        <taxon>Gunneridae</taxon>
        <taxon>Pentapetalae</taxon>
        <taxon>asterids</taxon>
        <taxon>campanulids</taxon>
        <taxon>Asterales</taxon>
        <taxon>Asteraceae</taxon>
        <taxon>Asteroideae</taxon>
        <taxon>Heliantheae alliance</taxon>
        <taxon>Millerieae</taxon>
        <taxon>Smallanthus</taxon>
    </lineage>
</organism>
<protein>
    <submittedName>
        <fullName evidence="1">Uncharacterized protein</fullName>
    </submittedName>
</protein>
<comment type="caution">
    <text evidence="1">The sequence shown here is derived from an EMBL/GenBank/DDBJ whole genome shotgun (WGS) entry which is preliminary data.</text>
</comment>
<accession>A0ACB9AS86</accession>
<gene>
    <name evidence="1" type="ORF">L1987_70882</name>
</gene>
<name>A0ACB9AS86_9ASTR</name>